<evidence type="ECO:0000313" key="6">
    <source>
        <dbReference type="Proteomes" id="UP000184080"/>
    </source>
</evidence>
<dbReference type="PANTHER" id="PTHR43537:SF24">
    <property type="entry name" value="GLUCONATE OPERON TRANSCRIPTIONAL REPRESSOR"/>
    <property type="match status" value="1"/>
</dbReference>
<dbReference type="GO" id="GO:0003700">
    <property type="term" value="F:DNA-binding transcription factor activity"/>
    <property type="evidence" value="ECO:0007669"/>
    <property type="project" value="InterPro"/>
</dbReference>
<gene>
    <name evidence="5" type="ORF">SAMN05444401_3834</name>
</gene>
<dbReference type="GO" id="GO:0003677">
    <property type="term" value="F:DNA binding"/>
    <property type="evidence" value="ECO:0007669"/>
    <property type="project" value="UniProtKB-KW"/>
</dbReference>
<dbReference type="EMBL" id="FQZO01000007">
    <property type="protein sequence ID" value="SHJ76321.1"/>
    <property type="molecule type" value="Genomic_DNA"/>
</dbReference>
<dbReference type="InterPro" id="IPR008920">
    <property type="entry name" value="TF_FadR/GntR_C"/>
</dbReference>
<reference evidence="5 6" key="1">
    <citation type="submission" date="2016-11" db="EMBL/GenBank/DDBJ databases">
        <authorList>
            <person name="Jaros S."/>
            <person name="Januszkiewicz K."/>
            <person name="Wedrychowicz H."/>
        </authorList>
    </citation>
    <scope>NUCLEOTIDE SEQUENCE [LARGE SCALE GENOMIC DNA]</scope>
    <source>
        <strain evidence="5 6">DSM 21864</strain>
    </source>
</reference>
<dbReference type="PANTHER" id="PTHR43537">
    <property type="entry name" value="TRANSCRIPTIONAL REGULATOR, GNTR FAMILY"/>
    <property type="match status" value="1"/>
</dbReference>
<name>A0A1M6LYQ1_9CLOT</name>
<dbReference type="OrthoDB" id="9781630at2"/>
<organism evidence="5 6">
    <name type="scientific">Clostridium amylolyticum</name>
    <dbReference type="NCBI Taxonomy" id="1121298"/>
    <lineage>
        <taxon>Bacteria</taxon>
        <taxon>Bacillati</taxon>
        <taxon>Bacillota</taxon>
        <taxon>Clostridia</taxon>
        <taxon>Eubacteriales</taxon>
        <taxon>Clostridiaceae</taxon>
        <taxon>Clostridium</taxon>
    </lineage>
</organism>
<dbReference type="SMART" id="SM00895">
    <property type="entry name" value="FCD"/>
    <property type="match status" value="1"/>
</dbReference>
<keyword evidence="6" id="KW-1185">Reference proteome</keyword>
<dbReference type="InterPro" id="IPR000524">
    <property type="entry name" value="Tscrpt_reg_HTH_GntR"/>
</dbReference>
<dbReference type="RefSeq" id="WP_073010539.1">
    <property type="nucleotide sequence ID" value="NZ_FQZO01000007.1"/>
</dbReference>
<dbReference type="Gene3D" id="1.10.10.10">
    <property type="entry name" value="Winged helix-like DNA-binding domain superfamily/Winged helix DNA-binding domain"/>
    <property type="match status" value="1"/>
</dbReference>
<evidence type="ECO:0000256" key="1">
    <source>
        <dbReference type="ARBA" id="ARBA00023015"/>
    </source>
</evidence>
<dbReference type="CDD" id="cd07377">
    <property type="entry name" value="WHTH_GntR"/>
    <property type="match status" value="1"/>
</dbReference>
<evidence type="ECO:0000256" key="3">
    <source>
        <dbReference type="ARBA" id="ARBA00023163"/>
    </source>
</evidence>
<dbReference type="SUPFAM" id="SSF46785">
    <property type="entry name" value="Winged helix' DNA-binding domain"/>
    <property type="match status" value="1"/>
</dbReference>
<dbReference type="Gene3D" id="1.20.120.530">
    <property type="entry name" value="GntR ligand-binding domain-like"/>
    <property type="match status" value="1"/>
</dbReference>
<accession>A0A1M6LYQ1</accession>
<dbReference type="InterPro" id="IPR036388">
    <property type="entry name" value="WH-like_DNA-bd_sf"/>
</dbReference>
<dbReference type="PROSITE" id="PS50949">
    <property type="entry name" value="HTH_GNTR"/>
    <property type="match status" value="1"/>
</dbReference>
<dbReference type="Pfam" id="PF00392">
    <property type="entry name" value="GntR"/>
    <property type="match status" value="1"/>
</dbReference>
<feature type="domain" description="HTH gntR-type" evidence="4">
    <location>
        <begin position="17"/>
        <end position="84"/>
    </location>
</feature>
<dbReference type="AlphaFoldDB" id="A0A1M6LYQ1"/>
<proteinExistence type="predicted"/>
<keyword evidence="3" id="KW-0804">Transcription</keyword>
<sequence length="231" mass="27121">MEYMDKILKSINFNQDKPIREIVYECLRENIIKGVIPVGERIVEKVFADKLNISRTPVRDALRRLEMEELVKSIPGKGIVVKKITVEEVIEIYKIRANLEVLAAEEAMENITPEEIKKIQDLLDLTEEMNNQGNVKEVVRLFAEFNAQIYEASRMKRLVTMISKLSEYLKRFRDISMSENKRREKGLKEHREILNAIVEKNHKDIDEIIKRHLQFSMEIVINEIRAQGIDK</sequence>
<keyword evidence="2 5" id="KW-0238">DNA-binding</keyword>
<evidence type="ECO:0000256" key="2">
    <source>
        <dbReference type="ARBA" id="ARBA00023125"/>
    </source>
</evidence>
<keyword evidence="1" id="KW-0805">Transcription regulation</keyword>
<dbReference type="Pfam" id="PF07729">
    <property type="entry name" value="FCD"/>
    <property type="match status" value="1"/>
</dbReference>
<dbReference type="Proteomes" id="UP000184080">
    <property type="component" value="Unassembled WGS sequence"/>
</dbReference>
<evidence type="ECO:0000313" key="5">
    <source>
        <dbReference type="EMBL" id="SHJ76321.1"/>
    </source>
</evidence>
<protein>
    <submittedName>
        <fullName evidence="5">DNA-binding transcriptional regulator, GntR family</fullName>
    </submittedName>
</protein>
<evidence type="ECO:0000259" key="4">
    <source>
        <dbReference type="PROSITE" id="PS50949"/>
    </source>
</evidence>
<dbReference type="SUPFAM" id="SSF48008">
    <property type="entry name" value="GntR ligand-binding domain-like"/>
    <property type="match status" value="1"/>
</dbReference>
<dbReference type="SMART" id="SM00345">
    <property type="entry name" value="HTH_GNTR"/>
    <property type="match status" value="1"/>
</dbReference>
<dbReference type="InterPro" id="IPR011711">
    <property type="entry name" value="GntR_C"/>
</dbReference>
<dbReference type="STRING" id="1121298.SAMN05444401_3834"/>
<dbReference type="InterPro" id="IPR036390">
    <property type="entry name" value="WH_DNA-bd_sf"/>
</dbReference>